<proteinExistence type="predicted"/>
<dbReference type="AlphaFoldDB" id="A0A370TA45"/>
<comment type="caution">
    <text evidence="2">The sequence shown here is derived from an EMBL/GenBank/DDBJ whole genome shotgun (WGS) entry which is preliminary data.</text>
</comment>
<evidence type="ECO:0000313" key="2">
    <source>
        <dbReference type="EMBL" id="RDL30686.1"/>
    </source>
</evidence>
<dbReference type="OrthoDB" id="408373at2759"/>
<evidence type="ECO:0000259" key="1">
    <source>
        <dbReference type="Pfam" id="PF12697"/>
    </source>
</evidence>
<protein>
    <recommendedName>
        <fullName evidence="1">AB hydrolase-1 domain-containing protein</fullName>
    </recommendedName>
</protein>
<feature type="domain" description="AB hydrolase-1" evidence="1">
    <location>
        <begin position="7"/>
        <end position="247"/>
    </location>
</feature>
<sequence>MSHKPTLVLVPGAWHSAATWDKTASLLEAEQYKCVRVSLPSAAPNPSATFFGDVEVVRNAIMAETTQGRDVVVVVHSYGGMVGNSAIKGLTRPKQNASSSEKETSGHVIGLIMLASGFTVTGSSFIDGFGGKPPPIWNLNPESGFVDLLVDPRELFYHDLPLDEGNYWVGKLEKQSVISLTEGGEHAYAGWMDVPVWYLSTAEDKALPVEAQRMFVGMAQAAGGDVTVREINTSHSPMLSKPKETADFISEAVASFVG</sequence>
<dbReference type="InterPro" id="IPR052897">
    <property type="entry name" value="Sec-Metab_Biosynth_Hydrolase"/>
</dbReference>
<dbReference type="Proteomes" id="UP000254866">
    <property type="component" value="Unassembled WGS sequence"/>
</dbReference>
<dbReference type="InterPro" id="IPR000073">
    <property type="entry name" value="AB_hydrolase_1"/>
</dbReference>
<dbReference type="Pfam" id="PF12697">
    <property type="entry name" value="Abhydrolase_6"/>
    <property type="match status" value="1"/>
</dbReference>
<dbReference type="STRING" id="2656787.A0A370TA45"/>
<dbReference type="PANTHER" id="PTHR37017:SF3">
    <property type="entry name" value="AB HYDROLASE-1 DOMAIN-CONTAINING PROTEIN"/>
    <property type="match status" value="1"/>
</dbReference>
<name>A0A370TA45_9HELO</name>
<gene>
    <name evidence="2" type="ORF">BP5553_10031</name>
</gene>
<dbReference type="GeneID" id="43602880"/>
<dbReference type="InterPro" id="IPR029058">
    <property type="entry name" value="AB_hydrolase_fold"/>
</dbReference>
<organism evidence="2 3">
    <name type="scientific">Venustampulla echinocandica</name>
    <dbReference type="NCBI Taxonomy" id="2656787"/>
    <lineage>
        <taxon>Eukaryota</taxon>
        <taxon>Fungi</taxon>
        <taxon>Dikarya</taxon>
        <taxon>Ascomycota</taxon>
        <taxon>Pezizomycotina</taxon>
        <taxon>Leotiomycetes</taxon>
        <taxon>Helotiales</taxon>
        <taxon>Pleuroascaceae</taxon>
        <taxon>Venustampulla</taxon>
    </lineage>
</organism>
<reference evidence="2 3" key="1">
    <citation type="journal article" date="2018" name="IMA Fungus">
        <title>IMA Genome-F 9: Draft genome sequence of Annulohypoxylon stygium, Aspergillus mulundensis, Berkeleyomyces basicola (syn. Thielaviopsis basicola), Ceratocystis smalleyi, two Cercospora beticola strains, Coleophoma cylindrospora, Fusarium fracticaudum, Phialophora cf. hyalina, and Morchella septimelata.</title>
        <authorList>
            <person name="Wingfield B.D."/>
            <person name="Bills G.F."/>
            <person name="Dong Y."/>
            <person name="Huang W."/>
            <person name="Nel W.J."/>
            <person name="Swalarsk-Parry B.S."/>
            <person name="Vaghefi N."/>
            <person name="Wilken P.M."/>
            <person name="An Z."/>
            <person name="de Beer Z.W."/>
            <person name="De Vos L."/>
            <person name="Chen L."/>
            <person name="Duong T.A."/>
            <person name="Gao Y."/>
            <person name="Hammerbacher A."/>
            <person name="Kikkert J.R."/>
            <person name="Li Y."/>
            <person name="Li H."/>
            <person name="Li K."/>
            <person name="Li Q."/>
            <person name="Liu X."/>
            <person name="Ma X."/>
            <person name="Naidoo K."/>
            <person name="Pethybridge S.J."/>
            <person name="Sun J."/>
            <person name="Steenkamp E.T."/>
            <person name="van der Nest M.A."/>
            <person name="van Wyk S."/>
            <person name="Wingfield M.J."/>
            <person name="Xiong C."/>
            <person name="Yue Q."/>
            <person name="Zhang X."/>
        </authorList>
    </citation>
    <scope>NUCLEOTIDE SEQUENCE [LARGE SCALE GENOMIC DNA]</scope>
    <source>
        <strain evidence="2 3">BP 5553</strain>
    </source>
</reference>
<dbReference type="RefSeq" id="XP_031865062.1">
    <property type="nucleotide sequence ID" value="XM_032018654.1"/>
</dbReference>
<accession>A0A370TA45</accession>
<dbReference type="EMBL" id="NPIC01000014">
    <property type="protein sequence ID" value="RDL30686.1"/>
    <property type="molecule type" value="Genomic_DNA"/>
</dbReference>
<dbReference type="Gene3D" id="3.40.50.1820">
    <property type="entry name" value="alpha/beta hydrolase"/>
    <property type="match status" value="1"/>
</dbReference>
<keyword evidence="3" id="KW-1185">Reference proteome</keyword>
<evidence type="ECO:0000313" key="3">
    <source>
        <dbReference type="Proteomes" id="UP000254866"/>
    </source>
</evidence>
<dbReference type="SUPFAM" id="SSF53474">
    <property type="entry name" value="alpha/beta-Hydrolases"/>
    <property type="match status" value="1"/>
</dbReference>
<dbReference type="PANTHER" id="PTHR37017">
    <property type="entry name" value="AB HYDROLASE-1 DOMAIN-CONTAINING PROTEIN-RELATED"/>
    <property type="match status" value="1"/>
</dbReference>